<dbReference type="EMBL" id="JBIAQY010000008">
    <property type="protein sequence ID" value="MFF3570799.1"/>
    <property type="molecule type" value="Genomic_DNA"/>
</dbReference>
<dbReference type="InterPro" id="IPR029069">
    <property type="entry name" value="HotDog_dom_sf"/>
</dbReference>
<protein>
    <submittedName>
        <fullName evidence="2">Uncharacterized protein</fullName>
    </submittedName>
</protein>
<keyword evidence="3" id="KW-1185">Reference proteome</keyword>
<proteinExistence type="predicted"/>
<reference evidence="2 3" key="1">
    <citation type="submission" date="2024-10" db="EMBL/GenBank/DDBJ databases">
        <title>The Natural Products Discovery Center: Release of the First 8490 Sequenced Strains for Exploring Actinobacteria Biosynthetic Diversity.</title>
        <authorList>
            <person name="Kalkreuter E."/>
            <person name="Kautsar S.A."/>
            <person name="Yang D."/>
            <person name="Bader C.D."/>
            <person name="Teijaro C.N."/>
            <person name="Fluegel L."/>
            <person name="Davis C.M."/>
            <person name="Simpson J.R."/>
            <person name="Lauterbach L."/>
            <person name="Steele A.D."/>
            <person name="Gui C."/>
            <person name="Meng S."/>
            <person name="Li G."/>
            <person name="Viehrig K."/>
            <person name="Ye F."/>
            <person name="Su P."/>
            <person name="Kiefer A.F."/>
            <person name="Nichols A."/>
            <person name="Cepeda A.J."/>
            <person name="Yan W."/>
            <person name="Fan B."/>
            <person name="Jiang Y."/>
            <person name="Adhikari A."/>
            <person name="Zheng C.-J."/>
            <person name="Schuster L."/>
            <person name="Cowan T.M."/>
            <person name="Smanski M.J."/>
            <person name="Chevrette M.G."/>
            <person name="De Carvalho L.P.S."/>
            <person name="Shen B."/>
        </authorList>
    </citation>
    <scope>NUCLEOTIDE SEQUENCE [LARGE SCALE GENOMIC DNA]</scope>
    <source>
        <strain evidence="2 3">NPDC002593</strain>
    </source>
</reference>
<sequence>MAGDADLARVAALMADRGRATILAMPRVFATGFLVGFAEWACIDALAPHLDGPTSRPWALESTSPTTHPPPKE</sequence>
<comment type="caution">
    <text evidence="2">The sequence shown here is derived from an EMBL/GenBank/DDBJ whole genome shotgun (WGS) entry which is preliminary data.</text>
</comment>
<evidence type="ECO:0000256" key="1">
    <source>
        <dbReference type="SAM" id="MobiDB-lite"/>
    </source>
</evidence>
<organism evidence="2 3">
    <name type="scientific">Nocardia jiangxiensis</name>
    <dbReference type="NCBI Taxonomy" id="282685"/>
    <lineage>
        <taxon>Bacteria</taxon>
        <taxon>Bacillati</taxon>
        <taxon>Actinomycetota</taxon>
        <taxon>Actinomycetes</taxon>
        <taxon>Mycobacteriales</taxon>
        <taxon>Nocardiaceae</taxon>
        <taxon>Nocardia</taxon>
    </lineage>
</organism>
<gene>
    <name evidence="2" type="ORF">ACFYXQ_23730</name>
</gene>
<evidence type="ECO:0000313" key="3">
    <source>
        <dbReference type="Proteomes" id="UP001601992"/>
    </source>
</evidence>
<dbReference type="RefSeq" id="WP_387404976.1">
    <property type="nucleotide sequence ID" value="NZ_JBIAQY010000008.1"/>
</dbReference>
<dbReference type="Proteomes" id="UP001601992">
    <property type="component" value="Unassembled WGS sequence"/>
</dbReference>
<evidence type="ECO:0000313" key="2">
    <source>
        <dbReference type="EMBL" id="MFF3570799.1"/>
    </source>
</evidence>
<dbReference type="Gene3D" id="3.10.129.10">
    <property type="entry name" value="Hotdog Thioesterase"/>
    <property type="match status" value="1"/>
</dbReference>
<dbReference type="SUPFAM" id="SSF54637">
    <property type="entry name" value="Thioesterase/thiol ester dehydrase-isomerase"/>
    <property type="match status" value="1"/>
</dbReference>
<name>A0ABW6S6I8_9NOCA</name>
<accession>A0ABW6S6I8</accession>
<feature type="region of interest" description="Disordered" evidence="1">
    <location>
        <begin position="52"/>
        <end position="73"/>
    </location>
</feature>